<gene>
    <name evidence="2" type="ORF">JCM19231_2534</name>
</gene>
<dbReference type="Pfam" id="PF04314">
    <property type="entry name" value="PCuAC"/>
    <property type="match status" value="1"/>
</dbReference>
<reference evidence="2 3" key="1">
    <citation type="submission" date="2015-01" db="EMBL/GenBank/DDBJ databases">
        <title>Vibrio sp. C1 JCM 19231 whole genome shotgun sequence.</title>
        <authorList>
            <person name="Sawabe T."/>
            <person name="Meirelles P."/>
            <person name="Feng G."/>
            <person name="Sayaka M."/>
            <person name="Hattori M."/>
            <person name="Ohkuma M."/>
        </authorList>
    </citation>
    <scope>NUCLEOTIDE SEQUENCE [LARGE SCALE GENOMIC DNA]</scope>
    <source>
        <strain evidence="3">JCM 19231</strain>
    </source>
</reference>
<dbReference type="Proteomes" id="UP000031671">
    <property type="component" value="Unassembled WGS sequence"/>
</dbReference>
<protein>
    <submittedName>
        <fullName evidence="2">Copper metallochaperone</fullName>
    </submittedName>
</protein>
<organism evidence="2 3">
    <name type="scientific">Vibrio ishigakensis</name>
    <dbReference type="NCBI Taxonomy" id="1481914"/>
    <lineage>
        <taxon>Bacteria</taxon>
        <taxon>Pseudomonadati</taxon>
        <taxon>Pseudomonadota</taxon>
        <taxon>Gammaproteobacteria</taxon>
        <taxon>Vibrionales</taxon>
        <taxon>Vibrionaceae</taxon>
        <taxon>Vibrio</taxon>
    </lineage>
</organism>
<keyword evidence="1" id="KW-0732">Signal</keyword>
<dbReference type="Gene3D" id="2.60.40.1890">
    <property type="entry name" value="PCu(A)C copper chaperone"/>
    <property type="match status" value="1"/>
</dbReference>
<evidence type="ECO:0000256" key="1">
    <source>
        <dbReference type="SAM" id="SignalP"/>
    </source>
</evidence>
<evidence type="ECO:0000313" key="2">
    <source>
        <dbReference type="EMBL" id="GAM56280.1"/>
    </source>
</evidence>
<comment type="caution">
    <text evidence="2">The sequence shown here is derived from an EMBL/GenBank/DDBJ whole genome shotgun (WGS) entry which is preliminary data.</text>
</comment>
<dbReference type="InterPro" id="IPR007410">
    <property type="entry name" value="LpqE-like"/>
</dbReference>
<dbReference type="PANTHER" id="PTHR36302:SF1">
    <property type="entry name" value="COPPER CHAPERONE PCU(A)C"/>
    <property type="match status" value="1"/>
</dbReference>
<sequence>MKTRFFTLLLCLLSPFTWASGLVEVSHPWAKETPPTVTTSAIFLTITNPTADKRALISASTEAAGITELHTHKMDNGVMKMRKLQRINLSPKADTELKPHGLHIMLFDLKEPLKEGMVIPLTLTFDTGRTMTLSVPVKKMAMKQHHH</sequence>
<keyword evidence="3" id="KW-1185">Reference proteome</keyword>
<dbReference type="RefSeq" id="WP_261835890.1">
    <property type="nucleotide sequence ID" value="NZ_AP024882.1"/>
</dbReference>
<feature type="chain" id="PRO_5002121692" evidence="1">
    <location>
        <begin position="20"/>
        <end position="147"/>
    </location>
</feature>
<dbReference type="AlphaFoldDB" id="A0A0B8NNW9"/>
<dbReference type="PANTHER" id="PTHR36302">
    <property type="entry name" value="BLR7088 PROTEIN"/>
    <property type="match status" value="1"/>
</dbReference>
<accession>A0A0B8NNW9</accession>
<dbReference type="InterPro" id="IPR058248">
    <property type="entry name" value="Lxx211020-like"/>
</dbReference>
<reference evidence="2 3" key="2">
    <citation type="submission" date="2015-01" db="EMBL/GenBank/DDBJ databases">
        <authorList>
            <consortium name="NBRP consortium"/>
            <person name="Sawabe T."/>
            <person name="Meirelles P."/>
            <person name="Feng G."/>
            <person name="Sayaka M."/>
            <person name="Hattori M."/>
            <person name="Ohkuma M."/>
        </authorList>
    </citation>
    <scope>NUCLEOTIDE SEQUENCE [LARGE SCALE GENOMIC DNA]</scope>
    <source>
        <strain evidence="3">JCM 19231</strain>
    </source>
</reference>
<proteinExistence type="predicted"/>
<dbReference type="EMBL" id="BBRZ01000026">
    <property type="protein sequence ID" value="GAM56280.1"/>
    <property type="molecule type" value="Genomic_DNA"/>
</dbReference>
<dbReference type="InterPro" id="IPR036182">
    <property type="entry name" value="PCuAC_sf"/>
</dbReference>
<feature type="signal peptide" evidence="1">
    <location>
        <begin position="1"/>
        <end position="19"/>
    </location>
</feature>
<name>A0A0B8NNW9_9VIBR</name>
<dbReference type="SUPFAM" id="SSF110087">
    <property type="entry name" value="DR1885-like metal-binding protein"/>
    <property type="match status" value="1"/>
</dbReference>
<evidence type="ECO:0000313" key="3">
    <source>
        <dbReference type="Proteomes" id="UP000031671"/>
    </source>
</evidence>